<keyword evidence="1" id="KW-1133">Transmembrane helix</keyword>
<feature type="transmembrane region" description="Helical" evidence="1">
    <location>
        <begin position="207"/>
        <end position="228"/>
    </location>
</feature>
<dbReference type="Proteomes" id="UP000714625">
    <property type="component" value="Unassembled WGS sequence"/>
</dbReference>
<accession>A0AA36UVA9</accession>
<reference evidence="2" key="1">
    <citation type="submission" date="2019-11" db="EMBL/GenBank/DDBJ databases">
        <authorList>
            <consortium name="PulseNet: The National Subtyping Network for Foodborne Disease Surveillance"/>
            <person name="Tarr C.L."/>
            <person name="Trees E."/>
            <person name="Katz L.S."/>
            <person name="Carleton-Romer H.A."/>
            <person name="Stroika S."/>
            <person name="Kucerova Z."/>
            <person name="Roache K.F."/>
            <person name="Sabol A.L."/>
            <person name="Besser J."/>
            <person name="Gerner-Smidt P."/>
        </authorList>
    </citation>
    <scope>NUCLEOTIDE SEQUENCE</scope>
    <source>
        <strain evidence="2">PNUSAV001129</strain>
    </source>
</reference>
<evidence type="ECO:0000313" key="3">
    <source>
        <dbReference type="Proteomes" id="UP000714625"/>
    </source>
</evidence>
<dbReference type="RefSeq" id="WP_140171341.1">
    <property type="nucleotide sequence ID" value="NZ_JACGEA010000045.1"/>
</dbReference>
<evidence type="ECO:0000256" key="1">
    <source>
        <dbReference type="SAM" id="Phobius"/>
    </source>
</evidence>
<dbReference type="AlphaFoldDB" id="A0AA36UVA9"/>
<sequence length="232" mass="26832">MIDVLVDGKFIEIVMFYWLFVYFTKQLAYKYINRYRDIRKLESNSFTFMVISPDFWLSKYFKIQISQNEPSKKGKLIELYNQVNLSLSVFIFCSLIVVSSRWGIYDFMKTLVVLRCVSRSLEIAYAFLIDVIYEKTSTSGLDKFQRIRLALSSYVEIYFLYASLYFVRDIPQAPILGGVEALVKSFSVGTFTNVSEALVCKSPVFSLLVYGQIFTTLILVLMSLAIYVGRGE</sequence>
<keyword evidence="1" id="KW-0812">Transmembrane</keyword>
<proteinExistence type="predicted"/>
<protein>
    <submittedName>
        <fullName evidence="2">Uncharacterized protein</fullName>
    </submittedName>
</protein>
<keyword evidence="1" id="KW-0472">Membrane</keyword>
<comment type="caution">
    <text evidence="2">The sequence shown here is derived from an EMBL/GenBank/DDBJ whole genome shotgun (WGS) entry which is preliminary data.</text>
</comment>
<feature type="transmembrane region" description="Helical" evidence="1">
    <location>
        <begin position="15"/>
        <end position="32"/>
    </location>
</feature>
<feature type="transmembrane region" description="Helical" evidence="1">
    <location>
        <begin position="83"/>
        <end position="104"/>
    </location>
</feature>
<dbReference type="EMBL" id="AAXMUW010000114">
    <property type="protein sequence ID" value="EGQ9138244.1"/>
    <property type="molecule type" value="Genomic_DNA"/>
</dbReference>
<gene>
    <name evidence="2" type="ORF">GHY86_24415</name>
</gene>
<evidence type="ECO:0000313" key="2">
    <source>
        <dbReference type="EMBL" id="EGQ9138244.1"/>
    </source>
</evidence>
<name>A0AA36UVA9_VIBAL</name>
<organism evidence="2 3">
    <name type="scientific">Vibrio alginolyticus</name>
    <dbReference type="NCBI Taxonomy" id="663"/>
    <lineage>
        <taxon>Bacteria</taxon>
        <taxon>Pseudomonadati</taxon>
        <taxon>Pseudomonadota</taxon>
        <taxon>Gammaproteobacteria</taxon>
        <taxon>Vibrionales</taxon>
        <taxon>Vibrionaceae</taxon>
        <taxon>Vibrio</taxon>
    </lineage>
</organism>